<feature type="domain" description="ASPIC/UnbV" evidence="2">
    <location>
        <begin position="542"/>
        <end position="603"/>
    </location>
</feature>
<dbReference type="Proteomes" id="UP001597012">
    <property type="component" value="Unassembled WGS sequence"/>
</dbReference>
<evidence type="ECO:0000313" key="3">
    <source>
        <dbReference type="EMBL" id="MFD0796675.1"/>
    </source>
</evidence>
<sequence>MRLSPITISLLCLLHTGCGTDSSQQLKETSSVEGSSTQEKKAPIFEKIDANYSGVSFANHVKEDLSTISNLFDFDYFYNGAGVGLEDINNDGLLDILFTGNQVENRLYLNKGNFIFEDITLTSGINKGKIWSNGVTFVDINNDGWMDVYISQGGPNTRYSRKNLLFINQKNNTFVEQAQLYGLADMGVSTQSAFFDFDKDGDLDCIVMNENEYYGVDPNSLYNLVAKNKESQFFNSSHLYENKDGRFIDITKQAGLERPIFGLGLTIGDINNDNWPDIYIASDYYIPDALFINKGNGTFEDQLKQRTNQVSFYGMGMDIADINNDNLEDIFVLDMSSNDHKRSKTLMASMDTDRFDYLTKTLGFQHQYMYNSLQLNTGEGYYNNVAQLTQTASTDWSWSVLMSDLDLDGDTDIHVTNGYRRYALDNDSQQNVIKAKQQYGRSVPLEIKEELYYNLPTEKLPNLLFEQKGNLTFESNAASWGLGDYTFSNGASLGDLDNDGDLDLVVNNMDETAMLYKNNAVELKKGNYLKVQLKGTNSEQSAKVEIKFDGKSQLLVPRRVRGYRSAQENAAIFGLGKHNRIDTLRVTWDNGTIEERYGIAANTKQLFTISDAPHQSTQPITTAYFSQIVNPPITYNHIENDYNDFETEILLPYKQSTLGPFMSVGDVNGDGKDDVFIGSSSGHTSQLFLANGNGFNLKKQPAFELDKHHEDMESVFFDLDGDKDLDLYVVSGGNEHDENDPYYLDRLYINDGAGNFSKKDITALQPSPKNGKTVAAIDIDNDGDKDLIVGNRVIPKNYPKHQGSTLYENRNGILIDVTTEKAQELESFGIINAVIVTDFDNDGWEDFIAVGEWTTIGMFRNEKGLFKNDATNMLNKESKIKGWWFEIGETDINNDGLKDYIIGNVGRNLKFNASEEKPFKIYATDFDGNGSNDIVLSKKYEGQYVPVRGKECSSQQMPFINSKFGTYAAFANASLEDIYGENLKNAYYGEANEFDSLLLLNNGNGTFTIERLPIEAQSLPNLSYVFLDVNKDGFEDVIIGGNIYNTEVETPRLDSFSGIVMMSNQKDGYEIVANSQTGLRINGNIKDLGILKSEKSTLLLATENNGKLQSYKLIN</sequence>
<keyword evidence="4" id="KW-1185">Reference proteome</keyword>
<dbReference type="PANTHER" id="PTHR16026">
    <property type="entry name" value="CARTILAGE ACIDIC PROTEIN 1"/>
    <property type="match status" value="1"/>
</dbReference>
<dbReference type="Gene3D" id="2.130.10.130">
    <property type="entry name" value="Integrin alpha, N-terminal"/>
    <property type="match status" value="4"/>
</dbReference>
<dbReference type="InterPro" id="IPR011519">
    <property type="entry name" value="UnbV_ASPIC"/>
</dbReference>
<protein>
    <submittedName>
        <fullName evidence="3">VCBS repeat-containing protein</fullName>
    </submittedName>
</protein>
<name>A0ABW3B0M7_9FLAO</name>
<dbReference type="Pfam" id="PF13517">
    <property type="entry name" value="FG-GAP_3"/>
    <property type="match status" value="3"/>
</dbReference>
<keyword evidence="1" id="KW-0732">Signal</keyword>
<comment type="caution">
    <text evidence="3">The sequence shown here is derived from an EMBL/GenBank/DDBJ whole genome shotgun (WGS) entry which is preliminary data.</text>
</comment>
<dbReference type="EMBL" id="JBHTHY010000003">
    <property type="protein sequence ID" value="MFD0796675.1"/>
    <property type="molecule type" value="Genomic_DNA"/>
</dbReference>
<evidence type="ECO:0000259" key="2">
    <source>
        <dbReference type="Pfam" id="PF07593"/>
    </source>
</evidence>
<dbReference type="RefSeq" id="WP_379932566.1">
    <property type="nucleotide sequence ID" value="NZ_JBHTHY010000003.1"/>
</dbReference>
<gene>
    <name evidence="3" type="ORF">ACFQZJ_04330</name>
</gene>
<dbReference type="InterPro" id="IPR028994">
    <property type="entry name" value="Integrin_alpha_N"/>
</dbReference>
<evidence type="ECO:0000313" key="4">
    <source>
        <dbReference type="Proteomes" id="UP001597012"/>
    </source>
</evidence>
<dbReference type="InterPro" id="IPR027039">
    <property type="entry name" value="Crtac1"/>
</dbReference>
<dbReference type="Pfam" id="PF07593">
    <property type="entry name" value="UnbV_ASPIC"/>
    <property type="match status" value="1"/>
</dbReference>
<dbReference type="InterPro" id="IPR013517">
    <property type="entry name" value="FG-GAP"/>
</dbReference>
<dbReference type="Pfam" id="PF01839">
    <property type="entry name" value="FG-GAP"/>
    <property type="match status" value="1"/>
</dbReference>
<reference evidence="4" key="1">
    <citation type="journal article" date="2019" name="Int. J. Syst. Evol. Microbiol.">
        <title>The Global Catalogue of Microorganisms (GCM) 10K type strain sequencing project: providing services to taxonomists for standard genome sequencing and annotation.</title>
        <authorList>
            <consortium name="The Broad Institute Genomics Platform"/>
            <consortium name="The Broad Institute Genome Sequencing Center for Infectious Disease"/>
            <person name="Wu L."/>
            <person name="Ma J."/>
        </authorList>
    </citation>
    <scope>NUCLEOTIDE SEQUENCE [LARGE SCALE GENOMIC DNA]</scope>
    <source>
        <strain evidence="4">CCUG 61948</strain>
    </source>
</reference>
<proteinExistence type="predicted"/>
<dbReference type="PANTHER" id="PTHR16026:SF0">
    <property type="entry name" value="CARTILAGE ACIDIC PROTEIN 1"/>
    <property type="match status" value="1"/>
</dbReference>
<accession>A0ABW3B0M7</accession>
<evidence type="ECO:0000256" key="1">
    <source>
        <dbReference type="ARBA" id="ARBA00022729"/>
    </source>
</evidence>
<organism evidence="3 4">
    <name type="scientific">Maribacter chungangensis</name>
    <dbReference type="NCBI Taxonomy" id="1069117"/>
    <lineage>
        <taxon>Bacteria</taxon>
        <taxon>Pseudomonadati</taxon>
        <taxon>Bacteroidota</taxon>
        <taxon>Flavobacteriia</taxon>
        <taxon>Flavobacteriales</taxon>
        <taxon>Flavobacteriaceae</taxon>
        <taxon>Maribacter</taxon>
    </lineage>
</organism>
<dbReference type="SUPFAM" id="SSF69318">
    <property type="entry name" value="Integrin alpha N-terminal domain"/>
    <property type="match status" value="3"/>
</dbReference>